<reference evidence="2 3" key="1">
    <citation type="submission" date="2024-07" db="EMBL/GenBank/DDBJ databases">
        <title>Section-level genome sequencing and comparative genomics of Aspergillus sections Usti and Cavernicolus.</title>
        <authorList>
            <consortium name="Lawrence Berkeley National Laboratory"/>
            <person name="Nybo J.L."/>
            <person name="Vesth T.C."/>
            <person name="Theobald S."/>
            <person name="Frisvad J.C."/>
            <person name="Larsen T.O."/>
            <person name="Kjaerboelling I."/>
            <person name="Rothschild-Mancinelli K."/>
            <person name="Lyhne E.K."/>
            <person name="Kogle M.E."/>
            <person name="Barry K."/>
            <person name="Clum A."/>
            <person name="Na H."/>
            <person name="Ledsgaard L."/>
            <person name="Lin J."/>
            <person name="Lipzen A."/>
            <person name="Kuo A."/>
            <person name="Riley R."/>
            <person name="Mondo S."/>
            <person name="Labutti K."/>
            <person name="Haridas S."/>
            <person name="Pangalinan J."/>
            <person name="Salamov A.A."/>
            <person name="Simmons B.A."/>
            <person name="Magnuson J.K."/>
            <person name="Chen J."/>
            <person name="Drula E."/>
            <person name="Henrissat B."/>
            <person name="Wiebenga A."/>
            <person name="Lubbers R.J."/>
            <person name="Gomes A.C."/>
            <person name="Makela M.R."/>
            <person name="Stajich J."/>
            <person name="Grigoriev I.V."/>
            <person name="Mortensen U.H."/>
            <person name="De Vries R.P."/>
            <person name="Baker S.E."/>
            <person name="Andersen M.R."/>
        </authorList>
    </citation>
    <scope>NUCLEOTIDE SEQUENCE [LARGE SCALE GENOMIC DNA]</scope>
    <source>
        <strain evidence="2 3">CBS 588.65</strain>
    </source>
</reference>
<keyword evidence="1" id="KW-0472">Membrane</keyword>
<evidence type="ECO:0000313" key="3">
    <source>
        <dbReference type="Proteomes" id="UP001610334"/>
    </source>
</evidence>
<gene>
    <name evidence="2" type="ORF">BJX63DRAFT_445525</name>
</gene>
<dbReference type="EMBL" id="JBFXLT010000097">
    <property type="protein sequence ID" value="KAL2809073.1"/>
    <property type="molecule type" value="Genomic_DNA"/>
</dbReference>
<feature type="transmembrane region" description="Helical" evidence="1">
    <location>
        <begin position="306"/>
        <end position="325"/>
    </location>
</feature>
<keyword evidence="3" id="KW-1185">Reference proteome</keyword>
<evidence type="ECO:0000256" key="1">
    <source>
        <dbReference type="SAM" id="Phobius"/>
    </source>
</evidence>
<proteinExistence type="predicted"/>
<organism evidence="2 3">
    <name type="scientific">Aspergillus granulosus</name>
    <dbReference type="NCBI Taxonomy" id="176169"/>
    <lineage>
        <taxon>Eukaryota</taxon>
        <taxon>Fungi</taxon>
        <taxon>Dikarya</taxon>
        <taxon>Ascomycota</taxon>
        <taxon>Pezizomycotina</taxon>
        <taxon>Eurotiomycetes</taxon>
        <taxon>Eurotiomycetidae</taxon>
        <taxon>Eurotiales</taxon>
        <taxon>Aspergillaceae</taxon>
        <taxon>Aspergillus</taxon>
        <taxon>Aspergillus subgen. Nidulantes</taxon>
    </lineage>
</organism>
<evidence type="ECO:0000313" key="2">
    <source>
        <dbReference type="EMBL" id="KAL2809073.1"/>
    </source>
</evidence>
<keyword evidence="1" id="KW-0812">Transmembrane</keyword>
<protein>
    <submittedName>
        <fullName evidence="2">Uncharacterized protein</fullName>
    </submittedName>
</protein>
<keyword evidence="1" id="KW-1133">Transmembrane helix</keyword>
<name>A0ABR4H0U4_9EURO</name>
<accession>A0ABR4H0U4</accession>
<comment type="caution">
    <text evidence="2">The sequence shown here is derived from an EMBL/GenBank/DDBJ whole genome shotgun (WGS) entry which is preliminary data.</text>
</comment>
<sequence length="342" mass="39188">MSKMDPLDHPLGGCSPGKWVTIIELLWGETPKGRLLNGESASELNHEAYFQYYHQQCSLMALHGGGQYVTVNTLSDVHHIVQMLKQHMSRHDIVAAIKGGHPVVHEEFCEYSVNFTVRLLLMLRFGHVKYEVLPRRCLTWTDGSLAEFVAAHFNAVPILSTERIRLQKSFDAWSLNAIAGITIEWTDNLADHLLLVDDDTKLLIFHHASFLEHQWNSVFFPQGLVAETLQTLALLFPQSEFSSPHSSKKGKHKRVIRCGNLRADARQIEKFRFWRDRLIVLKQTYDDATPSTISQWWHDRRNGVQWYTFWVAILILIISTTLGIVQCVEGALQVYLGYRQVG</sequence>
<dbReference type="Proteomes" id="UP001610334">
    <property type="component" value="Unassembled WGS sequence"/>
</dbReference>